<feature type="region of interest" description="Disordered" evidence="1">
    <location>
        <begin position="149"/>
        <end position="257"/>
    </location>
</feature>
<proteinExistence type="predicted"/>
<feature type="compositionally biased region" description="Low complexity" evidence="1">
    <location>
        <begin position="157"/>
        <end position="167"/>
    </location>
</feature>
<feature type="compositionally biased region" description="Low complexity" evidence="1">
    <location>
        <begin position="174"/>
        <end position="203"/>
    </location>
</feature>
<protein>
    <submittedName>
        <fullName evidence="2">Uncharacterized protein</fullName>
    </submittedName>
</protein>
<gene>
    <name evidence="2" type="ORF">D9Q98_006255</name>
</gene>
<name>A0A9D4Z139_CHLVU</name>
<dbReference type="EMBL" id="SIDB01000002">
    <property type="protein sequence ID" value="KAI3436845.1"/>
    <property type="molecule type" value="Genomic_DNA"/>
</dbReference>
<feature type="region of interest" description="Disordered" evidence="1">
    <location>
        <begin position="71"/>
        <end position="91"/>
    </location>
</feature>
<organism evidence="2 3">
    <name type="scientific">Chlorella vulgaris</name>
    <name type="common">Green alga</name>
    <dbReference type="NCBI Taxonomy" id="3077"/>
    <lineage>
        <taxon>Eukaryota</taxon>
        <taxon>Viridiplantae</taxon>
        <taxon>Chlorophyta</taxon>
        <taxon>core chlorophytes</taxon>
        <taxon>Trebouxiophyceae</taxon>
        <taxon>Chlorellales</taxon>
        <taxon>Chlorellaceae</taxon>
        <taxon>Chlorella clade</taxon>
        <taxon>Chlorella</taxon>
    </lineage>
</organism>
<dbReference type="OrthoDB" id="514706at2759"/>
<sequence>MSRQLRQVAAIGRAAVNWVRRDLPEIVAPASLPNPPGFVPPPRKTLADCVALFRHACRRYAETWDAEKMRAERAAREGQHSAQQAQRHEAEGPTLVEEFAAAAKGGSQALTPFLSNVYASRAVAYKNAVQQFVEGYKQGFKQAMTPEVPPEVASQMEAAQAQDATAAAERDAAPRQQQPEAASPAEPSSDSSGSSAAASASAEVEGDLQPAQAAASGAADPTSRATSTQQPPEVHQGGKQQERPPDLPARQQGQRDM</sequence>
<reference evidence="2" key="2">
    <citation type="submission" date="2020-11" db="EMBL/GenBank/DDBJ databases">
        <authorList>
            <person name="Cecchin M."/>
            <person name="Marcolungo L."/>
            <person name="Rossato M."/>
            <person name="Girolomoni L."/>
            <person name="Cosentino E."/>
            <person name="Cuine S."/>
            <person name="Li-Beisson Y."/>
            <person name="Delledonne M."/>
            <person name="Ballottari M."/>
        </authorList>
    </citation>
    <scope>NUCLEOTIDE SEQUENCE</scope>
    <source>
        <strain evidence="2">211/11P</strain>
        <tissue evidence="2">Whole cell</tissue>
    </source>
</reference>
<comment type="caution">
    <text evidence="2">The sequence shown here is derived from an EMBL/GenBank/DDBJ whole genome shotgun (WGS) entry which is preliminary data.</text>
</comment>
<accession>A0A9D4Z139</accession>
<dbReference type="PANTHER" id="PTHR36064">
    <property type="entry name" value="EMBRYO DEFECTIVE 2735"/>
    <property type="match status" value="1"/>
</dbReference>
<reference evidence="2" key="1">
    <citation type="journal article" date="2019" name="Plant J.">
        <title>Chlorella vulgaris genome assembly and annotation reveals the molecular basis for metabolic acclimation to high light conditions.</title>
        <authorList>
            <person name="Cecchin M."/>
            <person name="Marcolungo L."/>
            <person name="Rossato M."/>
            <person name="Girolomoni L."/>
            <person name="Cosentino E."/>
            <person name="Cuine S."/>
            <person name="Li-Beisson Y."/>
            <person name="Delledonne M."/>
            <person name="Ballottari M."/>
        </authorList>
    </citation>
    <scope>NUCLEOTIDE SEQUENCE</scope>
    <source>
        <strain evidence="2">211/11P</strain>
    </source>
</reference>
<dbReference type="AlphaFoldDB" id="A0A9D4Z139"/>
<dbReference type="Proteomes" id="UP001055712">
    <property type="component" value="Unassembled WGS sequence"/>
</dbReference>
<keyword evidence="3" id="KW-1185">Reference proteome</keyword>
<evidence type="ECO:0000256" key="1">
    <source>
        <dbReference type="SAM" id="MobiDB-lite"/>
    </source>
</evidence>
<evidence type="ECO:0000313" key="2">
    <source>
        <dbReference type="EMBL" id="KAI3436845.1"/>
    </source>
</evidence>
<evidence type="ECO:0000313" key="3">
    <source>
        <dbReference type="Proteomes" id="UP001055712"/>
    </source>
</evidence>